<dbReference type="GO" id="GO:0003676">
    <property type="term" value="F:nucleic acid binding"/>
    <property type="evidence" value="ECO:0007669"/>
    <property type="project" value="InterPro"/>
</dbReference>
<dbReference type="Gene3D" id="3.40.570.10">
    <property type="entry name" value="Extracellular Endonuclease, subunit A"/>
    <property type="match status" value="1"/>
</dbReference>
<dbReference type="SUPFAM" id="SSF54060">
    <property type="entry name" value="His-Me finger endonucleases"/>
    <property type="match status" value="1"/>
</dbReference>
<protein>
    <submittedName>
        <fullName evidence="7">Uncharacterized protein</fullName>
    </submittedName>
</protein>
<sequence length="299" mass="34571">MEDRSTQSNSELEIQGAVKRPPRECKQSVCRFQQDAYIQIPLSVMSGNESTSDENQLISNDDESSSSLVEGQNVTFNYKLIEGFPSRAEIRIRKSYVMSYNTETKNAEWVYEILNKSTLDKKCKENISFGKNELENKDDEQGHLAAAANHTWCQEAYHDTYLMSNMIPQLSALNKTKWKTLENRCRKLVKPDCNVHVYTGPLYLKKEKDDYVRVPSPKNPNNSEEKAEPTHVFKVIIVEKNGRFCRQIYNYDYVFLSSQNELLELNSTDKQPANVQHTQNLQYCIKIISCGSILMFFEE</sequence>
<evidence type="ECO:0000256" key="1">
    <source>
        <dbReference type="ARBA" id="ARBA00010052"/>
    </source>
</evidence>
<dbReference type="SMART" id="SM00477">
    <property type="entry name" value="NUC"/>
    <property type="match status" value="1"/>
</dbReference>
<dbReference type="PANTHER" id="PTHR13966:SF5">
    <property type="entry name" value="ENDONUCLEASE G, MITOCHONDRIAL"/>
    <property type="match status" value="1"/>
</dbReference>
<dbReference type="GO" id="GO:0005743">
    <property type="term" value="C:mitochondrial inner membrane"/>
    <property type="evidence" value="ECO:0007669"/>
    <property type="project" value="TreeGrafter"/>
</dbReference>
<feature type="domain" description="DNA/RNA non-specific endonuclease/pyrophosphatase/phosphodiesterase" evidence="6">
    <location>
        <begin position="92"/>
        <end position="287"/>
    </location>
</feature>
<feature type="binding site" evidence="3">
    <location>
        <position position="174"/>
    </location>
    <ligand>
        <name>Mg(2+)</name>
        <dbReference type="ChEBI" id="CHEBI:18420"/>
        <note>catalytic</note>
    </ligand>
</feature>
<organism evidence="7 8">
    <name type="scientific">Sinocyclocheilus rhinocerous</name>
    <dbReference type="NCBI Taxonomy" id="307959"/>
    <lineage>
        <taxon>Eukaryota</taxon>
        <taxon>Metazoa</taxon>
        <taxon>Chordata</taxon>
        <taxon>Craniata</taxon>
        <taxon>Vertebrata</taxon>
        <taxon>Euteleostomi</taxon>
        <taxon>Actinopterygii</taxon>
        <taxon>Neopterygii</taxon>
        <taxon>Teleostei</taxon>
        <taxon>Ostariophysi</taxon>
        <taxon>Cypriniformes</taxon>
        <taxon>Cyprinidae</taxon>
        <taxon>Cyprininae</taxon>
        <taxon>Sinocyclocheilus</taxon>
    </lineage>
</organism>
<dbReference type="SMART" id="SM00892">
    <property type="entry name" value="Endonuclease_NS"/>
    <property type="match status" value="1"/>
</dbReference>
<feature type="region of interest" description="Disordered" evidence="4">
    <location>
        <begin position="1"/>
        <end position="23"/>
    </location>
</feature>
<dbReference type="GO" id="GO:0004521">
    <property type="term" value="F:RNA endonuclease activity"/>
    <property type="evidence" value="ECO:0007669"/>
    <property type="project" value="TreeGrafter"/>
</dbReference>
<keyword evidence="3" id="KW-0479">Metal-binding</keyword>
<dbReference type="Ensembl" id="ENSSRHT00000043899.1">
    <property type="protein sequence ID" value="ENSSRHP00000042690.1"/>
    <property type="gene ID" value="ENSSRHG00000021612.1"/>
</dbReference>
<dbReference type="Proteomes" id="UP000472270">
    <property type="component" value="Unassembled WGS sequence"/>
</dbReference>
<feature type="domain" description="ENPP1-3/EXOG-like endonuclease/phosphodiesterase" evidence="5">
    <location>
        <begin position="93"/>
        <end position="262"/>
    </location>
</feature>
<dbReference type="AlphaFoldDB" id="A0A673IYI1"/>
<comment type="similarity">
    <text evidence="1">Belongs to the DNA/RNA non-specific endonuclease family.</text>
</comment>
<evidence type="ECO:0000259" key="5">
    <source>
        <dbReference type="SMART" id="SM00477"/>
    </source>
</evidence>
<dbReference type="InterPro" id="IPR044925">
    <property type="entry name" value="His-Me_finger_sf"/>
</dbReference>
<dbReference type="GO" id="GO:0046872">
    <property type="term" value="F:metal ion binding"/>
    <property type="evidence" value="ECO:0007669"/>
    <property type="project" value="UniProtKB-KW"/>
</dbReference>
<dbReference type="Pfam" id="PF01223">
    <property type="entry name" value="Endonuclease_NS"/>
    <property type="match status" value="1"/>
</dbReference>
<dbReference type="InterPro" id="IPR001604">
    <property type="entry name" value="Endo_G_ENPP1-like_dom"/>
</dbReference>
<feature type="active site" description="Proton acceptor" evidence="2">
    <location>
        <position position="143"/>
    </location>
</feature>
<dbReference type="InterPro" id="IPR020821">
    <property type="entry name" value="ENPP1-3/EXOG-like_nuc-like"/>
</dbReference>
<dbReference type="PANTHER" id="PTHR13966">
    <property type="entry name" value="ENDONUCLEASE RELATED"/>
    <property type="match status" value="1"/>
</dbReference>
<evidence type="ECO:0000256" key="2">
    <source>
        <dbReference type="PIRSR" id="PIRSR640255-1"/>
    </source>
</evidence>
<accession>A0A673IYI1</accession>
<dbReference type="GO" id="GO:0005634">
    <property type="term" value="C:nucleus"/>
    <property type="evidence" value="ECO:0007669"/>
    <property type="project" value="TreeGrafter"/>
</dbReference>
<reference evidence="7" key="2">
    <citation type="submission" date="2025-09" db="UniProtKB">
        <authorList>
            <consortium name="Ensembl"/>
        </authorList>
    </citation>
    <scope>IDENTIFICATION</scope>
</reference>
<reference evidence="7" key="1">
    <citation type="submission" date="2025-08" db="UniProtKB">
        <authorList>
            <consortium name="Ensembl"/>
        </authorList>
    </citation>
    <scope>IDENTIFICATION</scope>
</reference>
<evidence type="ECO:0000256" key="4">
    <source>
        <dbReference type="SAM" id="MobiDB-lite"/>
    </source>
</evidence>
<keyword evidence="8" id="KW-1185">Reference proteome</keyword>
<proteinExistence type="inferred from homology"/>
<dbReference type="GO" id="GO:0000014">
    <property type="term" value="F:single-stranded DNA endodeoxyribonuclease activity"/>
    <property type="evidence" value="ECO:0007669"/>
    <property type="project" value="TreeGrafter"/>
</dbReference>
<evidence type="ECO:0000259" key="6">
    <source>
        <dbReference type="SMART" id="SM00892"/>
    </source>
</evidence>
<dbReference type="InterPro" id="IPR044929">
    <property type="entry name" value="DNA/RNA_non-sp_Endonuclease_sf"/>
</dbReference>
<dbReference type="GO" id="GO:0006309">
    <property type="term" value="P:apoptotic DNA fragmentation"/>
    <property type="evidence" value="ECO:0007669"/>
    <property type="project" value="TreeGrafter"/>
</dbReference>
<evidence type="ECO:0000256" key="3">
    <source>
        <dbReference type="PIRSR" id="PIRSR640255-2"/>
    </source>
</evidence>
<name>A0A673IYI1_9TELE</name>
<feature type="compositionally biased region" description="Polar residues" evidence="4">
    <location>
        <begin position="1"/>
        <end position="12"/>
    </location>
</feature>
<evidence type="ECO:0000313" key="7">
    <source>
        <dbReference type="Ensembl" id="ENSSRHP00000042690.1"/>
    </source>
</evidence>
<dbReference type="InterPro" id="IPR040255">
    <property type="entry name" value="Non-specific_endonuclease"/>
</dbReference>
<evidence type="ECO:0000313" key="8">
    <source>
        <dbReference type="Proteomes" id="UP000472270"/>
    </source>
</evidence>